<keyword evidence="2" id="KW-1185">Reference proteome</keyword>
<dbReference type="Gene3D" id="1.10.533.10">
    <property type="entry name" value="Death Domain, Fas"/>
    <property type="match status" value="1"/>
</dbReference>
<dbReference type="GeneID" id="118404946"/>
<reference evidence="2" key="1">
    <citation type="journal article" date="2020" name="Nat. Ecol. Evol.">
        <title>Deeply conserved synteny resolves early events in vertebrate evolution.</title>
        <authorList>
            <person name="Simakov O."/>
            <person name="Marletaz F."/>
            <person name="Yue J.X."/>
            <person name="O'Connell B."/>
            <person name="Jenkins J."/>
            <person name="Brandt A."/>
            <person name="Calef R."/>
            <person name="Tung C.H."/>
            <person name="Huang T.K."/>
            <person name="Schmutz J."/>
            <person name="Satoh N."/>
            <person name="Yu J.K."/>
            <person name="Putnam N.H."/>
            <person name="Green R.E."/>
            <person name="Rokhsar D.S."/>
        </authorList>
    </citation>
    <scope>NUCLEOTIDE SEQUENCE [LARGE SCALE GENOMIC DNA]</scope>
    <source>
        <strain evidence="2">S238N-H82</strain>
    </source>
</reference>
<dbReference type="SUPFAM" id="SSF47986">
    <property type="entry name" value="DEATH domain"/>
    <property type="match status" value="1"/>
</dbReference>
<dbReference type="PANTHER" id="PTHR15077">
    <property type="entry name" value="FAS-ASSOCIATING DEATH DOMAIN-CONTAINING PROTEIN FADD"/>
    <property type="match status" value="1"/>
</dbReference>
<sequence length="419" mass="48283">MKTEASCHDGSASAEFSTTGMRKRFQTVADVIGDGWKDLATYLGKNERQIRGIEHQHTGNTRECCLHVLDDWKLQRGNQVTAETLNATLRSAGLVDIVSSIQGDVETVRHKRQHAQLLENAKIVDKALQKPSRDYSERDHRKVTILFKRIPRQGTSGDKKLEAVCNKVVIYMDNLKEQGNWSTYDRFVTKASHLYENKPDVMIRITLEDIAASYYRGDLSRGDERVHSAIDLLLKTRDPQHHLAHLMYLKSAILRRRKRYDEAEGAIIVARQGLEFIQVGRDSGEIWYNVAALFAEVLNEKVVDRPDLWERDVVPSLQSAIDHYRRSLAENDDDSCRNKLRRAHIRLSMALMHCWSQISTEKDVQQRAIPAPDLRRAENSLLEVENNLWEDISERMECSWLLAKSDLMRYRGSYRRAGK</sequence>
<reference evidence="3" key="2">
    <citation type="submission" date="2025-08" db="UniProtKB">
        <authorList>
            <consortium name="RefSeq"/>
        </authorList>
    </citation>
    <scope>IDENTIFICATION</scope>
    <source>
        <strain evidence="3">S238N-H82</strain>
        <tissue evidence="3">Testes</tissue>
    </source>
</reference>
<gene>
    <name evidence="3" type="primary">LOC118404946</name>
</gene>
<dbReference type="InterPro" id="IPR000488">
    <property type="entry name" value="Death_dom"/>
</dbReference>
<dbReference type="InterPro" id="IPR011990">
    <property type="entry name" value="TPR-like_helical_dom_sf"/>
</dbReference>
<evidence type="ECO:0000313" key="3">
    <source>
        <dbReference type="RefSeq" id="XP_035660242.1"/>
    </source>
</evidence>
<dbReference type="GO" id="GO:0007165">
    <property type="term" value="P:signal transduction"/>
    <property type="evidence" value="ECO:0007669"/>
    <property type="project" value="InterPro"/>
</dbReference>
<organism evidence="2 3">
    <name type="scientific">Branchiostoma floridae</name>
    <name type="common">Florida lancelet</name>
    <name type="synonym">Amphioxus</name>
    <dbReference type="NCBI Taxonomy" id="7739"/>
    <lineage>
        <taxon>Eukaryota</taxon>
        <taxon>Metazoa</taxon>
        <taxon>Chordata</taxon>
        <taxon>Cephalochordata</taxon>
        <taxon>Leptocardii</taxon>
        <taxon>Amphioxiformes</taxon>
        <taxon>Branchiostomatidae</taxon>
        <taxon>Branchiostoma</taxon>
    </lineage>
</organism>
<dbReference type="OrthoDB" id="5975409at2759"/>
<dbReference type="CDD" id="cd01670">
    <property type="entry name" value="Death"/>
    <property type="match status" value="1"/>
</dbReference>
<dbReference type="InterPro" id="IPR016729">
    <property type="entry name" value="FADD"/>
</dbReference>
<evidence type="ECO:0000313" key="2">
    <source>
        <dbReference type="Proteomes" id="UP000001554"/>
    </source>
</evidence>
<dbReference type="Gene3D" id="1.25.40.10">
    <property type="entry name" value="Tetratricopeptide repeat domain"/>
    <property type="match status" value="1"/>
</dbReference>
<name>A0A9J7HN04_BRAFL</name>
<dbReference type="InterPro" id="IPR011029">
    <property type="entry name" value="DEATH-like_dom_sf"/>
</dbReference>
<dbReference type="KEGG" id="bfo:118404946"/>
<feature type="domain" description="Death" evidence="1">
    <location>
        <begin position="21"/>
        <end position="105"/>
    </location>
</feature>
<dbReference type="RefSeq" id="XP_035660242.1">
    <property type="nucleotide sequence ID" value="XM_035804349.1"/>
</dbReference>
<dbReference type="Pfam" id="PF00531">
    <property type="entry name" value="Death"/>
    <property type="match status" value="1"/>
</dbReference>
<dbReference type="AlphaFoldDB" id="A0A9J7HN04"/>
<dbReference type="Proteomes" id="UP000001554">
    <property type="component" value="Chromosome 17"/>
</dbReference>
<dbReference type="PROSITE" id="PS50017">
    <property type="entry name" value="DEATH_DOMAIN"/>
    <property type="match status" value="1"/>
</dbReference>
<evidence type="ECO:0000259" key="1">
    <source>
        <dbReference type="PROSITE" id="PS50017"/>
    </source>
</evidence>
<proteinExistence type="predicted"/>
<dbReference type="OMA" id="ISEQMEC"/>
<protein>
    <submittedName>
        <fullName evidence="3">Uncharacterized protein LOC118404946 isoform X1</fullName>
    </submittedName>
</protein>
<dbReference type="PANTHER" id="PTHR15077:SF9">
    <property type="entry name" value="C-TERMINAL OF ROC (COR) DOMAIN-CONTAINING PROTEIN"/>
    <property type="match status" value="1"/>
</dbReference>
<accession>A0A9J7HN04</accession>
<dbReference type="SMART" id="SM00005">
    <property type="entry name" value="DEATH"/>
    <property type="match status" value="1"/>
</dbReference>